<dbReference type="Gene3D" id="6.20.330.10">
    <property type="match status" value="1"/>
</dbReference>
<evidence type="ECO:0000259" key="13">
    <source>
        <dbReference type="Pfam" id="PF08496"/>
    </source>
</evidence>
<evidence type="ECO:0000256" key="7">
    <source>
        <dbReference type="ARBA" id="ARBA00022825"/>
    </source>
</evidence>
<feature type="domain" description="Peptidase S49" evidence="12">
    <location>
        <begin position="176"/>
        <end position="314"/>
    </location>
</feature>
<keyword evidence="3" id="KW-1003">Cell membrane</keyword>
<feature type="region of interest" description="Disordered" evidence="10">
    <location>
        <begin position="74"/>
        <end position="109"/>
    </location>
</feature>
<dbReference type="PANTHER" id="PTHR42987">
    <property type="entry name" value="PEPTIDASE S49"/>
    <property type="match status" value="1"/>
</dbReference>
<feature type="compositionally biased region" description="Basic and acidic residues" evidence="10">
    <location>
        <begin position="98"/>
        <end position="109"/>
    </location>
</feature>
<dbReference type="NCBIfam" id="NF008745">
    <property type="entry name" value="PRK11778.1"/>
    <property type="match status" value="1"/>
</dbReference>
<comment type="caution">
    <text evidence="14">The sequence shown here is derived from an EMBL/GenBank/DDBJ whole genome shotgun (WGS) entry which is preliminary data.</text>
</comment>
<keyword evidence="8 11" id="KW-1133">Transmembrane helix</keyword>
<proteinExistence type="inferred from homology"/>
<evidence type="ECO:0000313" key="14">
    <source>
        <dbReference type="EMBL" id="RMA81058.1"/>
    </source>
</evidence>
<dbReference type="Proteomes" id="UP000267187">
    <property type="component" value="Unassembled WGS sequence"/>
</dbReference>
<dbReference type="InterPro" id="IPR002142">
    <property type="entry name" value="Peptidase_S49"/>
</dbReference>
<keyword evidence="9 11" id="KW-0472">Membrane</keyword>
<dbReference type="EMBL" id="REFJ01000002">
    <property type="protein sequence ID" value="RMA81058.1"/>
    <property type="molecule type" value="Genomic_DNA"/>
</dbReference>
<reference evidence="14 15" key="1">
    <citation type="submission" date="2018-10" db="EMBL/GenBank/DDBJ databases">
        <title>Genomic Encyclopedia of Type Strains, Phase IV (KMG-IV): sequencing the most valuable type-strain genomes for metagenomic binning, comparative biology and taxonomic classification.</title>
        <authorList>
            <person name="Goeker M."/>
        </authorList>
    </citation>
    <scope>NUCLEOTIDE SEQUENCE [LARGE SCALE GENOMIC DNA]</scope>
    <source>
        <strain evidence="14 15">DSM 25080</strain>
    </source>
</reference>
<evidence type="ECO:0000256" key="4">
    <source>
        <dbReference type="ARBA" id="ARBA00022670"/>
    </source>
</evidence>
<keyword evidence="15" id="KW-1185">Reference proteome</keyword>
<evidence type="ECO:0000259" key="12">
    <source>
        <dbReference type="Pfam" id="PF01343"/>
    </source>
</evidence>
<dbReference type="InterPro" id="IPR047272">
    <property type="entry name" value="S49_SppA_C"/>
</dbReference>
<evidence type="ECO:0000256" key="1">
    <source>
        <dbReference type="ARBA" id="ARBA00004236"/>
    </source>
</evidence>
<evidence type="ECO:0000256" key="11">
    <source>
        <dbReference type="SAM" id="Phobius"/>
    </source>
</evidence>
<dbReference type="InterPro" id="IPR029045">
    <property type="entry name" value="ClpP/crotonase-like_dom_sf"/>
</dbReference>
<feature type="transmembrane region" description="Helical" evidence="11">
    <location>
        <begin position="6"/>
        <end position="29"/>
    </location>
</feature>
<keyword evidence="6" id="KW-0378">Hydrolase</keyword>
<dbReference type="GO" id="GO:0005886">
    <property type="term" value="C:plasma membrane"/>
    <property type="evidence" value="ECO:0007669"/>
    <property type="project" value="UniProtKB-SubCell"/>
</dbReference>
<comment type="subcellular location">
    <subcellularLocation>
        <location evidence="1">Cell membrane</location>
    </subcellularLocation>
</comment>
<dbReference type="SUPFAM" id="SSF52096">
    <property type="entry name" value="ClpP/crotonase"/>
    <property type="match status" value="1"/>
</dbReference>
<comment type="similarity">
    <text evidence="2">Belongs to the peptidase S49 family.</text>
</comment>
<keyword evidence="5 11" id="KW-0812">Transmembrane</keyword>
<dbReference type="AlphaFoldDB" id="A0A3M0AE66"/>
<keyword evidence="4 14" id="KW-0645">Protease</keyword>
<dbReference type="CDD" id="cd07023">
    <property type="entry name" value="S49_Sppa_N_C"/>
    <property type="match status" value="1"/>
</dbReference>
<dbReference type="RefSeq" id="WP_121876222.1">
    <property type="nucleotide sequence ID" value="NZ_REFJ01000002.1"/>
</dbReference>
<protein>
    <submittedName>
        <fullName evidence="14">Serine protease SohB</fullName>
    </submittedName>
</protein>
<name>A0A3M0AE66_9GAMM</name>
<dbReference type="Pfam" id="PF01343">
    <property type="entry name" value="Peptidase_S49"/>
    <property type="match status" value="1"/>
</dbReference>
<dbReference type="Pfam" id="PF08496">
    <property type="entry name" value="Peptidase_S49_N"/>
    <property type="match status" value="1"/>
</dbReference>
<evidence type="ECO:0000256" key="6">
    <source>
        <dbReference type="ARBA" id="ARBA00022801"/>
    </source>
</evidence>
<organism evidence="14 15">
    <name type="scientific">Umboniibacter marinipuniceus</name>
    <dbReference type="NCBI Taxonomy" id="569599"/>
    <lineage>
        <taxon>Bacteria</taxon>
        <taxon>Pseudomonadati</taxon>
        <taxon>Pseudomonadota</taxon>
        <taxon>Gammaproteobacteria</taxon>
        <taxon>Cellvibrionales</taxon>
        <taxon>Cellvibrionaceae</taxon>
        <taxon>Umboniibacter</taxon>
    </lineage>
</organism>
<dbReference type="GO" id="GO:0006508">
    <property type="term" value="P:proteolysis"/>
    <property type="evidence" value="ECO:0007669"/>
    <property type="project" value="UniProtKB-KW"/>
</dbReference>
<dbReference type="InterPro" id="IPR013703">
    <property type="entry name" value="Peptidase_S49_N_proteobac"/>
</dbReference>
<evidence type="ECO:0000256" key="9">
    <source>
        <dbReference type="ARBA" id="ARBA00023136"/>
    </source>
</evidence>
<evidence type="ECO:0000256" key="5">
    <source>
        <dbReference type="ARBA" id="ARBA00022692"/>
    </source>
</evidence>
<evidence type="ECO:0000256" key="10">
    <source>
        <dbReference type="SAM" id="MobiDB-lite"/>
    </source>
</evidence>
<sequence>MEFLAEYGLFLAESITVVIAIAVVIGLIANSGARKSAKKGEVSVTDLNGHFEELEEAMFVATASDDQIKRREKALKKTKNSEKKAAKKAAKASAKTSSKADEQKEDASASDKRKPIRYVINFDGDVKASAVENLREEVSAILIAAEPCDEVVVRLESPGGMVHAYGLAAAQLERIKAKKIPLTICVDQVAASGGYMMACLADRIIASPFALLGSIGVVAQMPNIHRLLKKNHVDVELHTAGKFKRTLTMLGENTDEGREKFQEELEEVHRLFRDMVAEARPKLDIDAVATGEAWYGKQALALDLVDELQTSDEYLFSGRKTFDQYLVQWSRKKSVADKVGLAAQTALTATYDKLLGLTHRRDF</sequence>
<dbReference type="PANTHER" id="PTHR42987:SF4">
    <property type="entry name" value="PROTEASE SOHB-RELATED"/>
    <property type="match status" value="1"/>
</dbReference>
<accession>A0A3M0AE66</accession>
<evidence type="ECO:0000313" key="15">
    <source>
        <dbReference type="Proteomes" id="UP000267187"/>
    </source>
</evidence>
<dbReference type="Gene3D" id="3.90.226.10">
    <property type="entry name" value="2-enoyl-CoA Hydratase, Chain A, domain 1"/>
    <property type="match status" value="1"/>
</dbReference>
<evidence type="ECO:0000256" key="3">
    <source>
        <dbReference type="ARBA" id="ARBA00022475"/>
    </source>
</evidence>
<gene>
    <name evidence="14" type="ORF">DFR27_0850</name>
</gene>
<dbReference type="OrthoDB" id="5614232at2"/>
<feature type="domain" description="Peptidase S49 N-terminal proteobacteria" evidence="13">
    <location>
        <begin position="2"/>
        <end position="172"/>
    </location>
</feature>
<keyword evidence="7" id="KW-0720">Serine protease</keyword>
<evidence type="ECO:0000256" key="2">
    <source>
        <dbReference type="ARBA" id="ARBA00008683"/>
    </source>
</evidence>
<evidence type="ECO:0000256" key="8">
    <source>
        <dbReference type="ARBA" id="ARBA00022989"/>
    </source>
</evidence>
<dbReference type="GO" id="GO:0004252">
    <property type="term" value="F:serine-type endopeptidase activity"/>
    <property type="evidence" value="ECO:0007669"/>
    <property type="project" value="InterPro"/>
</dbReference>